<protein>
    <submittedName>
        <fullName evidence="2">YMGG-like Gly-zipper</fullName>
    </submittedName>
</protein>
<dbReference type="Proteomes" id="UP000191153">
    <property type="component" value="Unassembled WGS sequence"/>
</dbReference>
<keyword evidence="3" id="KW-1185">Reference proteome</keyword>
<reference evidence="2 3" key="1">
    <citation type="submission" date="2017-02" db="EMBL/GenBank/DDBJ databases">
        <authorList>
            <person name="Peterson S.W."/>
        </authorList>
    </citation>
    <scope>NUCLEOTIDE SEQUENCE [LARGE SCALE GENOMIC DNA]</scope>
    <source>
        <strain evidence="2 3">ATCC 700028</strain>
    </source>
</reference>
<dbReference type="STRING" id="180163.SAMN02745174_01532"/>
<evidence type="ECO:0000259" key="1">
    <source>
        <dbReference type="Pfam" id="PF13441"/>
    </source>
</evidence>
<dbReference type="Pfam" id="PF13441">
    <property type="entry name" value="Gly-zipper_YMGG"/>
    <property type="match status" value="1"/>
</dbReference>
<name>A0A1T4NFR2_9FUSO</name>
<dbReference type="PROSITE" id="PS51257">
    <property type="entry name" value="PROKAR_LIPOPROTEIN"/>
    <property type="match status" value="1"/>
</dbReference>
<proteinExistence type="predicted"/>
<evidence type="ECO:0000313" key="2">
    <source>
        <dbReference type="EMBL" id="SJZ77837.1"/>
    </source>
</evidence>
<evidence type="ECO:0000313" key="3">
    <source>
        <dbReference type="Proteomes" id="UP000191153"/>
    </source>
</evidence>
<dbReference type="InterPro" id="IPR027367">
    <property type="entry name" value="Gly-zipper_YMGG"/>
</dbReference>
<gene>
    <name evidence="2" type="ORF">SAMN02745174_01532</name>
</gene>
<dbReference type="AlphaFoldDB" id="A0A1T4NFR2"/>
<sequence>MKKFILLILLSSVLFGCSNLSQKEQKALIGAGVGAVAGQALGKDTSSTLIGAGLGALGGVAVDNYQTTGNVLGQ</sequence>
<feature type="domain" description="YMGG-like Gly-zipper" evidence="1">
    <location>
        <begin position="25"/>
        <end position="65"/>
    </location>
</feature>
<accession>A0A1T4NFR2</accession>
<organism evidence="2 3">
    <name type="scientific">Cetobacterium ceti</name>
    <dbReference type="NCBI Taxonomy" id="180163"/>
    <lineage>
        <taxon>Bacteria</taxon>
        <taxon>Fusobacteriati</taxon>
        <taxon>Fusobacteriota</taxon>
        <taxon>Fusobacteriia</taxon>
        <taxon>Fusobacteriales</taxon>
        <taxon>Fusobacteriaceae</taxon>
        <taxon>Cetobacterium</taxon>
    </lineage>
</organism>
<dbReference type="RefSeq" id="WP_078694017.1">
    <property type="nucleotide sequence ID" value="NZ_FUWX01000010.1"/>
</dbReference>
<dbReference type="EMBL" id="FUWX01000010">
    <property type="protein sequence ID" value="SJZ77837.1"/>
    <property type="molecule type" value="Genomic_DNA"/>
</dbReference>